<keyword evidence="1" id="KW-1133">Transmembrane helix</keyword>
<evidence type="ECO:0000313" key="2">
    <source>
        <dbReference type="EMBL" id="MCL1046368.1"/>
    </source>
</evidence>
<proteinExistence type="predicted"/>
<keyword evidence="3" id="KW-1185">Reference proteome</keyword>
<evidence type="ECO:0000313" key="3">
    <source>
        <dbReference type="Proteomes" id="UP001202134"/>
    </source>
</evidence>
<sequence length="145" mass="15110">MNTRLRKQQGSALVIAVFVLIVMFLLAGTLIRMLADGDESVNVEVWGARALFSANSAADAELAKLFPLSGAVGVCSATSTWTPPSSLGFHGCTVAVTCNPISVDGVTQYQITSNAVCETGDCAGNAATSNCLRVNRQVEVEARGD</sequence>
<dbReference type="EMBL" id="JAKIKU010000007">
    <property type="protein sequence ID" value="MCL1046368.1"/>
    <property type="molecule type" value="Genomic_DNA"/>
</dbReference>
<keyword evidence="1" id="KW-0812">Transmembrane</keyword>
<accession>A0ABT0KR83</accession>
<protein>
    <submittedName>
        <fullName evidence="2">MSHA biogenesis protein MshP</fullName>
    </submittedName>
</protein>
<feature type="transmembrane region" description="Helical" evidence="1">
    <location>
        <begin position="12"/>
        <end position="35"/>
    </location>
</feature>
<keyword evidence="1" id="KW-0472">Membrane</keyword>
<organism evidence="2 3">
    <name type="scientific">Shewanella electrodiphila</name>
    <dbReference type="NCBI Taxonomy" id="934143"/>
    <lineage>
        <taxon>Bacteria</taxon>
        <taxon>Pseudomonadati</taxon>
        <taxon>Pseudomonadota</taxon>
        <taxon>Gammaproteobacteria</taxon>
        <taxon>Alteromonadales</taxon>
        <taxon>Shewanellaceae</taxon>
        <taxon>Shewanella</taxon>
    </lineage>
</organism>
<evidence type="ECO:0000256" key="1">
    <source>
        <dbReference type="SAM" id="Phobius"/>
    </source>
</evidence>
<name>A0ABT0KR83_9GAMM</name>
<reference evidence="2 3" key="1">
    <citation type="submission" date="2022-01" db="EMBL/GenBank/DDBJ databases">
        <title>Whole genome-based taxonomy of the Shewanellaceae.</title>
        <authorList>
            <person name="Martin-Rodriguez A.J."/>
        </authorList>
    </citation>
    <scope>NUCLEOTIDE SEQUENCE [LARGE SCALE GENOMIC DNA]</scope>
    <source>
        <strain evidence="2 3">DSM 24955</strain>
    </source>
</reference>
<gene>
    <name evidence="2" type="ORF">L2737_13710</name>
</gene>
<comment type="caution">
    <text evidence="2">The sequence shown here is derived from an EMBL/GenBank/DDBJ whole genome shotgun (WGS) entry which is preliminary data.</text>
</comment>
<dbReference type="Proteomes" id="UP001202134">
    <property type="component" value="Unassembled WGS sequence"/>
</dbReference>
<dbReference type="RefSeq" id="WP_248956068.1">
    <property type="nucleotide sequence ID" value="NZ_JAKIKU010000007.1"/>
</dbReference>